<dbReference type="PROSITE" id="PS51257">
    <property type="entry name" value="PROKAR_LIPOPROTEIN"/>
    <property type="match status" value="1"/>
</dbReference>
<dbReference type="GO" id="GO:0000155">
    <property type="term" value="F:phosphorelay sensor kinase activity"/>
    <property type="evidence" value="ECO:0007669"/>
    <property type="project" value="InterPro"/>
</dbReference>
<dbReference type="Gene3D" id="3.30.565.10">
    <property type="entry name" value="Histidine kinase-like ATPase, C-terminal domain"/>
    <property type="match status" value="1"/>
</dbReference>
<feature type="domain" description="Signal transduction histidine kinase internal region" evidence="4">
    <location>
        <begin position="426"/>
        <end position="504"/>
    </location>
</feature>
<name>A0A7K1YE64_9SPHI</name>
<dbReference type="InterPro" id="IPR011990">
    <property type="entry name" value="TPR-like_helical_dom_sf"/>
</dbReference>
<feature type="repeat" description="TPR" evidence="1">
    <location>
        <begin position="238"/>
        <end position="271"/>
    </location>
</feature>
<dbReference type="InterPro" id="IPR036890">
    <property type="entry name" value="HATPase_C_sf"/>
</dbReference>
<gene>
    <name evidence="5" type="ORF">GS399_18130</name>
</gene>
<dbReference type="InterPro" id="IPR050640">
    <property type="entry name" value="Bact_2-comp_sensor_kinase"/>
</dbReference>
<dbReference type="GO" id="GO:0016020">
    <property type="term" value="C:membrane"/>
    <property type="evidence" value="ECO:0007669"/>
    <property type="project" value="InterPro"/>
</dbReference>
<evidence type="ECO:0000256" key="1">
    <source>
        <dbReference type="PROSITE-ProRule" id="PRU00339"/>
    </source>
</evidence>
<dbReference type="EMBL" id="WVHT01000011">
    <property type="protein sequence ID" value="MXV52896.1"/>
    <property type="molecule type" value="Genomic_DNA"/>
</dbReference>
<dbReference type="SUPFAM" id="SSF48452">
    <property type="entry name" value="TPR-like"/>
    <property type="match status" value="2"/>
</dbReference>
<dbReference type="PROSITE" id="PS50005">
    <property type="entry name" value="TPR"/>
    <property type="match status" value="2"/>
</dbReference>
<evidence type="ECO:0000259" key="4">
    <source>
        <dbReference type="Pfam" id="PF06580"/>
    </source>
</evidence>
<comment type="caution">
    <text evidence="5">The sequence shown here is derived from an EMBL/GenBank/DDBJ whole genome shotgun (WGS) entry which is preliminary data.</text>
</comment>
<dbReference type="RefSeq" id="WP_160846077.1">
    <property type="nucleotide sequence ID" value="NZ_WVHT01000011.1"/>
</dbReference>
<dbReference type="Pfam" id="PF06580">
    <property type="entry name" value="His_kinase"/>
    <property type="match status" value="1"/>
</dbReference>
<keyword evidence="2" id="KW-0812">Transmembrane</keyword>
<dbReference type="PANTHER" id="PTHR34220">
    <property type="entry name" value="SENSOR HISTIDINE KINASE YPDA"/>
    <property type="match status" value="1"/>
</dbReference>
<sequence length="616" mass="70946">MSLFIRCIFCLAIVSGCCVTVVRAETQSPRWLSDTAQVTRLLGIAGKKTGIGETDSAEYYIRKAGKLAAGIKSPKSQIKYFAYYANFLFDRLRYQEALDVSKEQLKVSRQVNDLKSAANAYNNMAIQYGSLGQLETASKCLIQALKISEQTHDLLNQRKFYNNLATIFLDLNDQKNSLFYASKSYELARKLKDTMQLARSLTNLALSEVISGRYDRAISYQQLQLDIAKRKGYYDLVMDASVNLGETYIRKKEYPKALAQFAEAEKVLQKNPDEDYKMYIHNGFASAYYHLGNYRLAKAHLDRMFEQAKMYMPKIDLKNLYRLAAEIHEKLNDPEKGLALWKKYNDLNDSIISANTQKAIHEAEIRYQTNVKEKAIAQQKLLISNKNLEIQKKDQYILVSIMIIVLLLSISVIIFLIYKNKNQVVQLSLLKAQIHPHFLFNTLNNLYALSLSKSDESPAVIMGLSKILRYMLYECNAPKVSLQKEIDIIEQYISLEKIRYHNRLEVNMDINGDLESQQITPLLILPLVENAFKHGISKLVDNGWIKIETQLKQSKLIFKISNNKLAEAEFKEKQSRFGNIGLLNIKRRLKILYRGRHQLRIIDEDELFMVIMKISL</sequence>
<keyword evidence="2" id="KW-1133">Transmembrane helix</keyword>
<reference evidence="5 6" key="1">
    <citation type="submission" date="2019-11" db="EMBL/GenBank/DDBJ databases">
        <title>Pedobacter sp. HMF7647 Genome sequencing and assembly.</title>
        <authorList>
            <person name="Kang H."/>
            <person name="Kim H."/>
            <person name="Joh K."/>
        </authorList>
    </citation>
    <scope>NUCLEOTIDE SEQUENCE [LARGE SCALE GENOMIC DNA]</scope>
    <source>
        <strain evidence="5 6">HMF7647</strain>
    </source>
</reference>
<keyword evidence="2" id="KW-0472">Membrane</keyword>
<dbReference type="Proteomes" id="UP000466586">
    <property type="component" value="Unassembled WGS sequence"/>
</dbReference>
<evidence type="ECO:0000256" key="3">
    <source>
        <dbReference type="SAM" id="SignalP"/>
    </source>
</evidence>
<keyword evidence="3" id="KW-0732">Signal</keyword>
<dbReference type="SMART" id="SM00028">
    <property type="entry name" value="TPR"/>
    <property type="match status" value="5"/>
</dbReference>
<keyword evidence="1" id="KW-0802">TPR repeat</keyword>
<feature type="chain" id="PRO_5029471785" evidence="3">
    <location>
        <begin position="25"/>
        <end position="616"/>
    </location>
</feature>
<evidence type="ECO:0000256" key="2">
    <source>
        <dbReference type="SAM" id="Phobius"/>
    </source>
</evidence>
<proteinExistence type="predicted"/>
<dbReference type="PANTHER" id="PTHR34220:SF7">
    <property type="entry name" value="SENSOR HISTIDINE KINASE YPDA"/>
    <property type="match status" value="1"/>
</dbReference>
<dbReference type="InterPro" id="IPR019734">
    <property type="entry name" value="TPR_rpt"/>
</dbReference>
<organism evidence="5 6">
    <name type="scientific">Hufsiella arboris</name>
    <dbReference type="NCBI Taxonomy" id="2695275"/>
    <lineage>
        <taxon>Bacteria</taxon>
        <taxon>Pseudomonadati</taxon>
        <taxon>Bacteroidota</taxon>
        <taxon>Sphingobacteriia</taxon>
        <taxon>Sphingobacteriales</taxon>
        <taxon>Sphingobacteriaceae</taxon>
        <taxon>Hufsiella</taxon>
    </lineage>
</organism>
<protein>
    <submittedName>
        <fullName evidence="5">Tetratricopeptide repeat protein</fullName>
    </submittedName>
</protein>
<dbReference type="SUPFAM" id="SSF55874">
    <property type="entry name" value="ATPase domain of HSP90 chaperone/DNA topoisomerase II/histidine kinase"/>
    <property type="match status" value="1"/>
</dbReference>
<keyword evidence="6" id="KW-1185">Reference proteome</keyword>
<feature type="transmembrane region" description="Helical" evidence="2">
    <location>
        <begin position="396"/>
        <end position="418"/>
    </location>
</feature>
<feature type="signal peptide" evidence="3">
    <location>
        <begin position="1"/>
        <end position="24"/>
    </location>
</feature>
<feature type="repeat" description="TPR" evidence="1">
    <location>
        <begin position="118"/>
        <end position="151"/>
    </location>
</feature>
<dbReference type="InterPro" id="IPR010559">
    <property type="entry name" value="Sig_transdc_His_kin_internal"/>
</dbReference>
<accession>A0A7K1YE64</accession>
<dbReference type="Gene3D" id="1.25.40.10">
    <property type="entry name" value="Tetratricopeptide repeat domain"/>
    <property type="match status" value="2"/>
</dbReference>
<dbReference type="AlphaFoldDB" id="A0A7K1YE64"/>
<evidence type="ECO:0000313" key="5">
    <source>
        <dbReference type="EMBL" id="MXV52896.1"/>
    </source>
</evidence>
<evidence type="ECO:0000313" key="6">
    <source>
        <dbReference type="Proteomes" id="UP000466586"/>
    </source>
</evidence>
<dbReference type="Pfam" id="PF13424">
    <property type="entry name" value="TPR_12"/>
    <property type="match status" value="2"/>
</dbReference>